<gene>
    <name evidence="5" type="ORF">CCMP2556_LOCUS26203</name>
</gene>
<dbReference type="InterPro" id="IPR050964">
    <property type="entry name" value="Striated_Muscle_Regulatory"/>
</dbReference>
<dbReference type="PROSITE" id="PS50853">
    <property type="entry name" value="FN3"/>
    <property type="match status" value="6"/>
</dbReference>
<feature type="transmembrane region" description="Helical" evidence="3">
    <location>
        <begin position="1634"/>
        <end position="1651"/>
    </location>
</feature>
<evidence type="ECO:0000256" key="3">
    <source>
        <dbReference type="SAM" id="Phobius"/>
    </source>
</evidence>
<feature type="transmembrane region" description="Helical" evidence="3">
    <location>
        <begin position="1440"/>
        <end position="1463"/>
    </location>
</feature>
<feature type="transmembrane region" description="Helical" evidence="3">
    <location>
        <begin position="1814"/>
        <end position="1832"/>
    </location>
</feature>
<reference evidence="5 6" key="1">
    <citation type="submission" date="2024-02" db="EMBL/GenBank/DDBJ databases">
        <authorList>
            <person name="Chen Y."/>
            <person name="Shah S."/>
            <person name="Dougan E. K."/>
            <person name="Thang M."/>
            <person name="Chan C."/>
        </authorList>
    </citation>
    <scope>NUCLEOTIDE SEQUENCE [LARGE SCALE GENOMIC DNA]</scope>
</reference>
<dbReference type="InterPro" id="IPR036116">
    <property type="entry name" value="FN3_sf"/>
</dbReference>
<feature type="domain" description="Fibronectin type-III" evidence="4">
    <location>
        <begin position="1236"/>
        <end position="1334"/>
    </location>
</feature>
<evidence type="ECO:0000313" key="6">
    <source>
        <dbReference type="Proteomes" id="UP001642484"/>
    </source>
</evidence>
<dbReference type="Gene3D" id="1.20.1250.20">
    <property type="entry name" value="MFS general substrate transporter like domains"/>
    <property type="match status" value="2"/>
</dbReference>
<dbReference type="Pfam" id="PF00041">
    <property type="entry name" value="fn3"/>
    <property type="match status" value="4"/>
</dbReference>
<feature type="domain" description="Fibronectin type-III" evidence="4">
    <location>
        <begin position="1142"/>
        <end position="1234"/>
    </location>
</feature>
<protein>
    <recommendedName>
        <fullName evidence="4">Fibronectin type-III domain-containing protein</fullName>
    </recommendedName>
</protein>
<name>A0ABP0MJS4_9DINO</name>
<dbReference type="EMBL" id="CAXAMN010018014">
    <property type="protein sequence ID" value="CAK9051718.1"/>
    <property type="molecule type" value="Genomic_DNA"/>
</dbReference>
<feature type="domain" description="Fibronectin type-III" evidence="4">
    <location>
        <begin position="944"/>
        <end position="1038"/>
    </location>
</feature>
<dbReference type="SUPFAM" id="SSF49265">
    <property type="entry name" value="Fibronectin type III"/>
    <property type="match status" value="5"/>
</dbReference>
<feature type="transmembrane region" description="Helical" evidence="3">
    <location>
        <begin position="1417"/>
        <end position="1434"/>
    </location>
</feature>
<feature type="compositionally biased region" description="Basic and acidic residues" evidence="2">
    <location>
        <begin position="1848"/>
        <end position="1867"/>
    </location>
</feature>
<dbReference type="CDD" id="cd00063">
    <property type="entry name" value="FN3"/>
    <property type="match status" value="7"/>
</dbReference>
<dbReference type="SUPFAM" id="SSF103473">
    <property type="entry name" value="MFS general substrate transporter"/>
    <property type="match status" value="1"/>
</dbReference>
<feature type="transmembrane region" description="Helical" evidence="3">
    <location>
        <begin position="1386"/>
        <end position="1408"/>
    </location>
</feature>
<dbReference type="PANTHER" id="PTHR13817:SF73">
    <property type="entry name" value="FIBRONECTIN TYPE-III DOMAIN-CONTAINING PROTEIN"/>
    <property type="match status" value="1"/>
</dbReference>
<evidence type="ECO:0000313" key="5">
    <source>
        <dbReference type="EMBL" id="CAK9051718.1"/>
    </source>
</evidence>
<dbReference type="Gene3D" id="2.60.40.10">
    <property type="entry name" value="Immunoglobulins"/>
    <property type="match status" value="7"/>
</dbReference>
<feature type="transmembrane region" description="Helical" evidence="3">
    <location>
        <begin position="1658"/>
        <end position="1679"/>
    </location>
</feature>
<keyword evidence="1" id="KW-0677">Repeat</keyword>
<feature type="transmembrane region" description="Helical" evidence="3">
    <location>
        <begin position="1348"/>
        <end position="1374"/>
    </location>
</feature>
<dbReference type="Gene3D" id="3.10.200.10">
    <property type="entry name" value="Alpha carbonic anhydrase"/>
    <property type="match status" value="1"/>
</dbReference>
<keyword evidence="3" id="KW-0812">Transmembrane</keyword>
<feature type="domain" description="Fibronectin type-III" evidence="4">
    <location>
        <begin position="1040"/>
        <end position="1139"/>
    </location>
</feature>
<dbReference type="PANTHER" id="PTHR13817">
    <property type="entry name" value="TITIN"/>
    <property type="match status" value="1"/>
</dbReference>
<comment type="caution">
    <text evidence="5">The sequence shown here is derived from an EMBL/GenBank/DDBJ whole genome shotgun (WGS) entry which is preliminary data.</text>
</comment>
<accession>A0ABP0MJS4</accession>
<keyword evidence="3" id="KW-1133">Transmembrane helix</keyword>
<evidence type="ECO:0000259" key="4">
    <source>
        <dbReference type="PROSITE" id="PS50853"/>
    </source>
</evidence>
<feature type="region of interest" description="Disordered" evidence="2">
    <location>
        <begin position="1848"/>
        <end position="1908"/>
    </location>
</feature>
<feature type="transmembrane region" description="Helical" evidence="3">
    <location>
        <begin position="1589"/>
        <end position="1607"/>
    </location>
</feature>
<keyword evidence="3" id="KW-0472">Membrane</keyword>
<dbReference type="InterPro" id="IPR013783">
    <property type="entry name" value="Ig-like_fold"/>
</dbReference>
<dbReference type="SUPFAM" id="SSF51069">
    <property type="entry name" value="Carbonic anhydrase"/>
    <property type="match status" value="1"/>
</dbReference>
<dbReference type="InterPro" id="IPR011701">
    <property type="entry name" value="MFS"/>
</dbReference>
<evidence type="ECO:0000256" key="1">
    <source>
        <dbReference type="ARBA" id="ARBA00022737"/>
    </source>
</evidence>
<dbReference type="Proteomes" id="UP001642484">
    <property type="component" value="Unassembled WGS sequence"/>
</dbReference>
<dbReference type="Pfam" id="PF00194">
    <property type="entry name" value="Carb_anhydrase"/>
    <property type="match status" value="1"/>
</dbReference>
<dbReference type="InterPro" id="IPR036398">
    <property type="entry name" value="CA_dom_sf"/>
</dbReference>
<feature type="domain" description="Fibronectin type-III" evidence="4">
    <location>
        <begin position="229"/>
        <end position="315"/>
    </location>
</feature>
<sequence>MILEVATASPSTAKEVKLGQHSVGGAGCKPSEMAIDNSRQSLELTDCALIPGQSYNVVVYVEAAVAEVEGVWSSVEIMVPLLEALEDPLARAYSDLTVQPGQDYVYHVRAVNFIGVGQPSPASASIRAGNAPAAPGLPIIASRALTSLTVEWASPSPLGSEILSYRLFMSGPLDGGVYQEIYNGPDTAYTKAMLTTGTIYLFRIAAVNHIGEGQRSAIREAAACVLPSMPTNFTVKSRSTLGITVEWSPPSADGGCPVTAYAITQDGVVASTQIEREFQLPVVVPAQTYNFSIRAETLVGTSPSTLVLSVVAAEAPTKVVGLQILSMATTGISLSWEGVPSNLNGGVPVTGYRIYIGSVDQPYGTVGPERVRRVDYGVSFVLDIFSDVQIRLSYAPWRVEDVKWAGIDPDGVPRIRFKDRSQVGKVQVGSGYHDFDEYFLSAIEVHAPSEHTLRQASWAMEVQFWHDPLPLARADDLVQHSQEILEDLDDASSRIAALHRAEASLRDQLDGRRSPSWTEHVGGFWSSKQALDWVDAAKGDVSAVTSLLKQDAKVVLGHTNKLQDEVTSVVEAQNRKYAGHRVVLSMFVLRASPVFLGEMNGTATALVRWLHKALASAREKDSAPLELKAVLGAGTTLYGYEGSVPRPPCTPNVRWFVLGEPQPADIKQLSVLLEETELANSVHGNARQVQPFGPSRRLHMVNMDWEAFKAPAIPQQETLSPARQKIIVIERYCKVFVLCSIFLICTPVIFRIHERCSSEEDEEDDDDMVEALNVEGMEPKRTPLDALETQVGLDRVVVEHEKGDRYATALGRSYCFKVAALNFVTETNALEDQQPRLSDAVCGHAAQTPDPPGAIYFQYPAIGDIKVDFPPSLVNGGVAVDLYEISSNENNQGWVVVATNAATDLSTLTQGCTKGNEVKFRIRARNAVGWGKYGTEVVTVCATSPAKMAAPLRSTSTRTSITVVWSAPDNMGSTIISYRLYQALEGGAYYQIYEGAATAFESLSLTTNFTYHYKVSAINAAGEGEKSDVASMLCAGQAGQPTMVTFADNSRTETVVSWTAPSDDGGSPIIRYEVWYRDGLDVGPIDRLAWSGTGSMSDTIVFITGAALQVEVAAVNLMAEQHSLPGTRSATQVYYSAELSTAPANIHLTASTLVSVTLAWDPPVDSGGLPVLGYKVYMDDALGGPLVEEYSGTATTFQKVGLATGYTYRSEVKAFTAKGEGLPAVMSVSPCNEPGSVGNLRVLQRSGTLIRLGWDPPTDTGECPILGYIVMAGTSTSTLVKIGTTSSVLETAYNYVPASPDLSFVFRILAENFKTQVSGSFSGAGTDIYVIGAAAVLAKDVKQEISRVILRIFFLNFFASFAYHVMAVLLVIYATDEFGFSDQQAGALYGWWGILSSIWTSIASIFAIDNLGSKRTAVFAIVAMISTRGVLVTARNPETFRFSILVLSPMAEGLLLPVFLVGLKRLTVKEERPMAFSVNYALHNAGGGIADVVIDLFRTWQLKDPHSFVDVFGSLATPTRACLVLTEAALLLSFFLACSLPSSLSTQLSCCKQHVPFEDDESGLAQSPTRGASLRSTIRDNMSILHDRGLWMVAAYSTCLVGVKAQWHHMNATMPKYLVRELGEDAPWGTVNSINYWICALLPPVVTLATAKWRNFPAIFLGSVVMSLSPAFMIFEVSIRATCAWLATMSVGEVIWSPRFNTYSADLSPDGKEGIFMVIAFTPQFLAGLPTGWLSGVLLETYCPDCPSCREPGTGAFCRYNCQAADAPVPCNASAGPNLCSSHQSLCAVPGLSGCPSSCRECSGWSENANGPVLWLWVTILSVIGPLLLLLLRSSAWHEPSDSAKERAYTVADKEGECSDEEAKNGEDEPLEDETERATGPRDSFQVQATKLGASDPVEVEMEGLRRS</sequence>
<feature type="domain" description="Fibronectin type-III" evidence="4">
    <location>
        <begin position="134"/>
        <end position="228"/>
    </location>
</feature>
<dbReference type="Pfam" id="PF07690">
    <property type="entry name" value="MFS_1"/>
    <property type="match status" value="1"/>
</dbReference>
<dbReference type="InterPro" id="IPR001148">
    <property type="entry name" value="CA_dom"/>
</dbReference>
<proteinExistence type="predicted"/>
<organism evidence="5 6">
    <name type="scientific">Durusdinium trenchii</name>
    <dbReference type="NCBI Taxonomy" id="1381693"/>
    <lineage>
        <taxon>Eukaryota</taxon>
        <taxon>Sar</taxon>
        <taxon>Alveolata</taxon>
        <taxon>Dinophyceae</taxon>
        <taxon>Suessiales</taxon>
        <taxon>Symbiodiniaceae</taxon>
        <taxon>Durusdinium</taxon>
    </lineage>
</organism>
<evidence type="ECO:0000256" key="2">
    <source>
        <dbReference type="SAM" id="MobiDB-lite"/>
    </source>
</evidence>
<dbReference type="InterPro" id="IPR036259">
    <property type="entry name" value="MFS_trans_sf"/>
</dbReference>
<dbReference type="SMART" id="SM00060">
    <property type="entry name" value="FN3"/>
    <property type="match status" value="8"/>
</dbReference>
<dbReference type="InterPro" id="IPR003961">
    <property type="entry name" value="FN3_dom"/>
</dbReference>
<keyword evidence="6" id="KW-1185">Reference proteome</keyword>